<evidence type="ECO:0000313" key="2">
    <source>
        <dbReference type="EMBL" id="KRO91120.1"/>
    </source>
</evidence>
<dbReference type="InterPro" id="IPR011059">
    <property type="entry name" value="Metal-dep_hydrolase_composite"/>
</dbReference>
<feature type="non-terminal residue" evidence="2">
    <location>
        <position position="1"/>
    </location>
</feature>
<dbReference type="Pfam" id="PF07969">
    <property type="entry name" value="Amidohydro_3"/>
    <property type="match status" value="1"/>
</dbReference>
<dbReference type="AlphaFoldDB" id="A0A0R2U0Z9"/>
<evidence type="ECO:0000259" key="1">
    <source>
        <dbReference type="Pfam" id="PF07969"/>
    </source>
</evidence>
<dbReference type="SUPFAM" id="SSF51556">
    <property type="entry name" value="Metallo-dependent hydrolases"/>
    <property type="match status" value="1"/>
</dbReference>
<comment type="caution">
    <text evidence="2">The sequence shown here is derived from an EMBL/GenBank/DDBJ whole genome shotgun (WGS) entry which is preliminary data.</text>
</comment>
<dbReference type="GO" id="GO:0016810">
    <property type="term" value="F:hydrolase activity, acting on carbon-nitrogen (but not peptide) bonds"/>
    <property type="evidence" value="ECO:0007669"/>
    <property type="project" value="InterPro"/>
</dbReference>
<sequence length="425" mass="46600">TLGVLGGIPASFADTLIKDARIIDGTGKPAFLGSVRISGERIVSIGDLIPTSGDTIFDAKGLTLSPGFIDTHSHHDWGLSENRDALAVITQGITTSIFGQDGEHDFPLQSSLDVFRERPVSMNIASYVGHNTLRNTVMGEGAKREATGDEISAMKTILRAEMAAGAIGLSTGLEYEPGIYSSSAEVIELAQLTANLGGRYISHIRSEDRFFWPAINEIINIGRQTGMPVQISHIKLAIKEIWGQTAKLLNILNQARAEGVNITADIYPYEYWESTLWVLLPERDADDLNEIQNVLDNITPSDGIVFMIYGPDPSYVGKTLADISVLRGLSDAETFSELLKESDIWQEEHQSQGQSVMGKSMLSQDIGELMKWEHTNICTDGGFEGHPRGYGAFPRFLSYFVNRMDLMSLEEGIRRMTSLAAHNMG</sequence>
<accession>A0A0R2U0Z9</accession>
<reference evidence="2 3" key="1">
    <citation type="submission" date="2015-10" db="EMBL/GenBank/DDBJ databases">
        <title>Metagenome-Assembled Genomes uncover a global brackish microbiome.</title>
        <authorList>
            <person name="Hugerth L.W."/>
            <person name="Larsson J."/>
            <person name="Alneberg J."/>
            <person name="Lindh M.V."/>
            <person name="Legrand C."/>
            <person name="Pinhassi J."/>
            <person name="Andersson A.F."/>
        </authorList>
    </citation>
    <scope>NUCLEOTIDE SEQUENCE [LARGE SCALE GENOMIC DNA]</scope>
    <source>
        <strain evidence="2">BACL26 MAG-121220-bin70</strain>
    </source>
</reference>
<gene>
    <name evidence="2" type="ORF">ABS24_09485</name>
</gene>
<dbReference type="SUPFAM" id="SSF51338">
    <property type="entry name" value="Composite domain of metallo-dependent hydrolases"/>
    <property type="match status" value="1"/>
</dbReference>
<organism evidence="2 3">
    <name type="scientific">SAR92 bacterium BACL26 MAG-121220-bin70</name>
    <dbReference type="NCBI Taxonomy" id="1655626"/>
    <lineage>
        <taxon>Bacteria</taxon>
        <taxon>Pseudomonadati</taxon>
        <taxon>Pseudomonadota</taxon>
        <taxon>Gammaproteobacteria</taxon>
        <taxon>Cellvibrionales</taxon>
        <taxon>Porticoccaceae</taxon>
        <taxon>SAR92 clade</taxon>
    </lineage>
</organism>
<dbReference type="EMBL" id="LICA01000608">
    <property type="protein sequence ID" value="KRO91120.1"/>
    <property type="molecule type" value="Genomic_DNA"/>
</dbReference>
<protein>
    <submittedName>
        <fullName evidence="2">Aminoacylase</fullName>
    </submittedName>
</protein>
<feature type="domain" description="Amidohydrolase 3" evidence="1">
    <location>
        <begin position="56"/>
        <end position="265"/>
    </location>
</feature>
<dbReference type="InterPro" id="IPR013108">
    <property type="entry name" value="Amidohydro_3"/>
</dbReference>
<dbReference type="Gene3D" id="3.20.20.140">
    <property type="entry name" value="Metal-dependent hydrolases"/>
    <property type="match status" value="2"/>
</dbReference>
<evidence type="ECO:0000313" key="3">
    <source>
        <dbReference type="Proteomes" id="UP000051213"/>
    </source>
</evidence>
<name>A0A0R2U0Z9_9GAMM</name>
<feature type="non-terminal residue" evidence="2">
    <location>
        <position position="425"/>
    </location>
</feature>
<proteinExistence type="predicted"/>
<dbReference type="InterPro" id="IPR032466">
    <property type="entry name" value="Metal_Hydrolase"/>
</dbReference>
<dbReference type="Proteomes" id="UP000051213">
    <property type="component" value="Unassembled WGS sequence"/>
</dbReference>